<reference evidence="10 11" key="1">
    <citation type="submission" date="2020-02" db="EMBL/GenBank/DDBJ databases">
        <title>Whole-genome analyses of novel actinobacteria.</title>
        <authorList>
            <person name="Sahin N."/>
            <person name="Tokatli A."/>
        </authorList>
    </citation>
    <scope>NUCLEOTIDE SEQUENCE [LARGE SCALE GENOMIC DNA]</scope>
    <source>
        <strain evidence="10 11">YC504</strain>
    </source>
</reference>
<evidence type="ECO:0000313" key="10">
    <source>
        <dbReference type="EMBL" id="NGO77699.1"/>
    </source>
</evidence>
<feature type="transmembrane region" description="Helical" evidence="7">
    <location>
        <begin position="157"/>
        <end position="174"/>
    </location>
</feature>
<feature type="region of interest" description="Disordered" evidence="8">
    <location>
        <begin position="1"/>
        <end position="25"/>
    </location>
</feature>
<dbReference type="Gene3D" id="1.10.3720.10">
    <property type="entry name" value="MetI-like"/>
    <property type="match status" value="1"/>
</dbReference>
<feature type="transmembrane region" description="Helical" evidence="7">
    <location>
        <begin position="180"/>
        <end position="198"/>
    </location>
</feature>
<dbReference type="InterPro" id="IPR025966">
    <property type="entry name" value="OppC_N"/>
</dbReference>
<feature type="domain" description="ABC transmembrane type-1" evidence="9">
    <location>
        <begin position="115"/>
        <end position="305"/>
    </location>
</feature>
<organism evidence="10 11">
    <name type="scientific">Streptomyces mesophilus</name>
    <dbReference type="NCBI Taxonomy" id="1775132"/>
    <lineage>
        <taxon>Bacteria</taxon>
        <taxon>Bacillati</taxon>
        <taxon>Actinomycetota</taxon>
        <taxon>Actinomycetes</taxon>
        <taxon>Kitasatosporales</taxon>
        <taxon>Streptomycetaceae</taxon>
        <taxon>Streptomyces</taxon>
    </lineage>
</organism>
<keyword evidence="2 7" id="KW-0813">Transport</keyword>
<dbReference type="InterPro" id="IPR000515">
    <property type="entry name" value="MetI-like"/>
</dbReference>
<dbReference type="Proteomes" id="UP000481109">
    <property type="component" value="Unassembled WGS sequence"/>
</dbReference>
<dbReference type="InterPro" id="IPR050366">
    <property type="entry name" value="BP-dependent_transpt_permease"/>
</dbReference>
<dbReference type="RefSeq" id="WP_165333158.1">
    <property type="nucleotide sequence ID" value="NZ_JAAKZW010000073.1"/>
</dbReference>
<dbReference type="InterPro" id="IPR035906">
    <property type="entry name" value="MetI-like_sf"/>
</dbReference>
<accession>A0A6G4XJF9</accession>
<gene>
    <name evidence="10" type="ORF">G6045_18835</name>
</gene>
<evidence type="ECO:0000256" key="2">
    <source>
        <dbReference type="ARBA" id="ARBA00022448"/>
    </source>
</evidence>
<dbReference type="PROSITE" id="PS50928">
    <property type="entry name" value="ABC_TM1"/>
    <property type="match status" value="1"/>
</dbReference>
<feature type="transmembrane region" description="Helical" evidence="7">
    <location>
        <begin position="48"/>
        <end position="68"/>
    </location>
</feature>
<dbReference type="GO" id="GO:0055085">
    <property type="term" value="P:transmembrane transport"/>
    <property type="evidence" value="ECO:0007669"/>
    <property type="project" value="InterPro"/>
</dbReference>
<dbReference type="CDD" id="cd06261">
    <property type="entry name" value="TM_PBP2"/>
    <property type="match status" value="1"/>
</dbReference>
<name>A0A6G4XJF9_9ACTN</name>
<dbReference type="PANTHER" id="PTHR43386">
    <property type="entry name" value="OLIGOPEPTIDE TRANSPORT SYSTEM PERMEASE PROTEIN APPC"/>
    <property type="match status" value="1"/>
</dbReference>
<evidence type="ECO:0000256" key="4">
    <source>
        <dbReference type="ARBA" id="ARBA00022692"/>
    </source>
</evidence>
<sequence length="317" mass="33861">MPDKTVEKVTTATGEPAPAVVAPDSGPGAAKARSLWSDAWHDLRRNPLFLISAVLIVFLLVMAAWPSLFTSASPRDADLANHFREAPHWGNFFSPEWLGYDLQGRSVYARIVYGARASIMVGVGVTVCVTIIGTVVGMIAGYFGGWLDAVLSRVTDVFLGIPFILGALVVLNAFDQRSVWVVIMALAFLGWTQIARVARGAVITIKQADYVVAARALGASTYRIMFKHILPNALAPIIVVATIALGGYIAAEATLSFLGVGLTEPTVSWGGDVNSGRADLRVAPHTLIVPSVMVSITVLSFLMFGDAVRNALDPKLR</sequence>
<keyword evidence="5 7" id="KW-1133">Transmembrane helix</keyword>
<comment type="subcellular location">
    <subcellularLocation>
        <location evidence="1 7">Cell membrane</location>
        <topology evidence="1 7">Multi-pass membrane protein</topology>
    </subcellularLocation>
</comment>
<evidence type="ECO:0000256" key="7">
    <source>
        <dbReference type="RuleBase" id="RU363032"/>
    </source>
</evidence>
<feature type="transmembrane region" description="Helical" evidence="7">
    <location>
        <begin position="119"/>
        <end position="145"/>
    </location>
</feature>
<evidence type="ECO:0000259" key="9">
    <source>
        <dbReference type="PROSITE" id="PS50928"/>
    </source>
</evidence>
<evidence type="ECO:0000256" key="8">
    <source>
        <dbReference type="SAM" id="MobiDB-lite"/>
    </source>
</evidence>
<proteinExistence type="inferred from homology"/>
<evidence type="ECO:0000256" key="5">
    <source>
        <dbReference type="ARBA" id="ARBA00022989"/>
    </source>
</evidence>
<dbReference type="AlphaFoldDB" id="A0A6G4XJF9"/>
<evidence type="ECO:0000313" key="11">
    <source>
        <dbReference type="Proteomes" id="UP000481109"/>
    </source>
</evidence>
<evidence type="ECO:0000256" key="3">
    <source>
        <dbReference type="ARBA" id="ARBA00022475"/>
    </source>
</evidence>
<comment type="similarity">
    <text evidence="7">Belongs to the binding-protein-dependent transport system permease family.</text>
</comment>
<keyword evidence="4 7" id="KW-0812">Transmembrane</keyword>
<evidence type="ECO:0000256" key="6">
    <source>
        <dbReference type="ARBA" id="ARBA00023136"/>
    </source>
</evidence>
<keyword evidence="11" id="KW-1185">Reference proteome</keyword>
<feature type="transmembrane region" description="Helical" evidence="7">
    <location>
        <begin position="287"/>
        <end position="308"/>
    </location>
</feature>
<comment type="caution">
    <text evidence="10">The sequence shown here is derived from an EMBL/GenBank/DDBJ whole genome shotgun (WGS) entry which is preliminary data.</text>
</comment>
<keyword evidence="6 7" id="KW-0472">Membrane</keyword>
<dbReference type="Pfam" id="PF12911">
    <property type="entry name" value="OppC_N"/>
    <property type="match status" value="1"/>
</dbReference>
<protein>
    <submittedName>
        <fullName evidence="10">ABC transporter permease</fullName>
    </submittedName>
</protein>
<keyword evidence="3" id="KW-1003">Cell membrane</keyword>
<dbReference type="GO" id="GO:0005886">
    <property type="term" value="C:plasma membrane"/>
    <property type="evidence" value="ECO:0007669"/>
    <property type="project" value="UniProtKB-SubCell"/>
</dbReference>
<evidence type="ECO:0000256" key="1">
    <source>
        <dbReference type="ARBA" id="ARBA00004651"/>
    </source>
</evidence>
<feature type="transmembrane region" description="Helical" evidence="7">
    <location>
        <begin position="233"/>
        <end position="251"/>
    </location>
</feature>
<dbReference type="SUPFAM" id="SSF161098">
    <property type="entry name" value="MetI-like"/>
    <property type="match status" value="1"/>
</dbReference>
<dbReference type="Pfam" id="PF00528">
    <property type="entry name" value="BPD_transp_1"/>
    <property type="match status" value="1"/>
</dbReference>
<dbReference type="PANTHER" id="PTHR43386:SF6">
    <property type="entry name" value="ABC TRANSPORTER PERMEASE PROTEIN"/>
    <property type="match status" value="1"/>
</dbReference>
<dbReference type="EMBL" id="JAAKZW010000073">
    <property type="protein sequence ID" value="NGO77699.1"/>
    <property type="molecule type" value="Genomic_DNA"/>
</dbReference>